<dbReference type="PANTHER" id="PTHR47178:SF4">
    <property type="entry name" value="FAD-DEPENDENT MONOOXYGENASE APTC"/>
    <property type="match status" value="1"/>
</dbReference>
<dbReference type="GO" id="GO:0004497">
    <property type="term" value="F:monooxygenase activity"/>
    <property type="evidence" value="ECO:0007669"/>
    <property type="project" value="UniProtKB-KW"/>
</dbReference>
<evidence type="ECO:0000256" key="3">
    <source>
        <dbReference type="ARBA" id="ARBA00007992"/>
    </source>
</evidence>
<gene>
    <name evidence="10" type="ORF">GOMPHAMPRED_002049</name>
</gene>
<evidence type="ECO:0000256" key="2">
    <source>
        <dbReference type="ARBA" id="ARBA00005179"/>
    </source>
</evidence>
<evidence type="ECO:0000259" key="9">
    <source>
        <dbReference type="Pfam" id="PF01494"/>
    </source>
</evidence>
<dbReference type="GO" id="GO:0071949">
    <property type="term" value="F:FAD binding"/>
    <property type="evidence" value="ECO:0007669"/>
    <property type="project" value="InterPro"/>
</dbReference>
<dbReference type="Proteomes" id="UP000664169">
    <property type="component" value="Unassembled WGS sequence"/>
</dbReference>
<keyword evidence="8" id="KW-0732">Signal</keyword>
<name>A0A8H3INM1_9LECA</name>
<dbReference type="PRINTS" id="PR00420">
    <property type="entry name" value="RNGMNOXGNASE"/>
</dbReference>
<comment type="similarity">
    <text evidence="3">Belongs to the paxM FAD-dependent monooxygenase family.</text>
</comment>
<organism evidence="10 11">
    <name type="scientific">Gomphillus americanus</name>
    <dbReference type="NCBI Taxonomy" id="1940652"/>
    <lineage>
        <taxon>Eukaryota</taxon>
        <taxon>Fungi</taxon>
        <taxon>Dikarya</taxon>
        <taxon>Ascomycota</taxon>
        <taxon>Pezizomycotina</taxon>
        <taxon>Lecanoromycetes</taxon>
        <taxon>OSLEUM clade</taxon>
        <taxon>Ostropomycetidae</taxon>
        <taxon>Ostropales</taxon>
        <taxon>Graphidaceae</taxon>
        <taxon>Gomphilloideae</taxon>
        <taxon>Gomphillus</taxon>
    </lineage>
</organism>
<dbReference type="AlphaFoldDB" id="A0A8H3INM1"/>
<keyword evidence="6" id="KW-0560">Oxidoreductase</keyword>
<feature type="chain" id="PRO_5034212683" description="FAD-binding domain-containing protein" evidence="8">
    <location>
        <begin position="20"/>
        <end position="369"/>
    </location>
</feature>
<dbReference type="PANTHER" id="PTHR47178">
    <property type="entry name" value="MONOOXYGENASE, FAD-BINDING"/>
    <property type="match status" value="1"/>
</dbReference>
<proteinExistence type="inferred from homology"/>
<sequence length="369" mass="41815">MGAPRICIVGAGISGLVLGRCLLRRGIQAVLFEKSRSTPTRNKYGITLYAAAYRPLLRLLDIEESYFRNKVAVDASIGGHGRIGSGKDSNEFRVNRARLEGFLAEGLDIRYEHRLETLEQLPNSTVLQFGNGSSYETQILVGADGVHSQTRKCVSPETDYKILPFVVFNGKRRVAPEDFSRNLQEYFKDRNIIEANLNGVLFQISIDDYESDKISISYNYSRPAREGEDPLYRPTRSKSDATNIPEAFFSEIDGHQLKEPYRTVFSSETMRGDRLLNWLMRTMQADEHVLREKASTGVVLIGEAAHAEPILGGHGAHQSIQDTIRLFEILVAKEDISKFYTDRFDQWRKSLHASEQRIHDMHKSLKTSL</sequence>
<reference evidence="10" key="1">
    <citation type="submission" date="2021-03" db="EMBL/GenBank/DDBJ databases">
        <authorList>
            <person name="Tagirdzhanova G."/>
        </authorList>
    </citation>
    <scope>NUCLEOTIDE SEQUENCE</scope>
</reference>
<evidence type="ECO:0000256" key="7">
    <source>
        <dbReference type="ARBA" id="ARBA00023033"/>
    </source>
</evidence>
<protein>
    <recommendedName>
        <fullName evidence="9">FAD-binding domain-containing protein</fullName>
    </recommendedName>
</protein>
<keyword evidence="4" id="KW-0285">Flavoprotein</keyword>
<accession>A0A8H3INM1</accession>
<dbReference type="InterPro" id="IPR036188">
    <property type="entry name" value="FAD/NAD-bd_sf"/>
</dbReference>
<evidence type="ECO:0000256" key="5">
    <source>
        <dbReference type="ARBA" id="ARBA00022827"/>
    </source>
</evidence>
<evidence type="ECO:0000256" key="6">
    <source>
        <dbReference type="ARBA" id="ARBA00023002"/>
    </source>
</evidence>
<dbReference type="Pfam" id="PF01494">
    <property type="entry name" value="FAD_binding_3"/>
    <property type="match status" value="2"/>
</dbReference>
<evidence type="ECO:0000256" key="1">
    <source>
        <dbReference type="ARBA" id="ARBA00001974"/>
    </source>
</evidence>
<dbReference type="OrthoDB" id="655030at2759"/>
<evidence type="ECO:0000313" key="11">
    <source>
        <dbReference type="Proteomes" id="UP000664169"/>
    </source>
</evidence>
<dbReference type="SUPFAM" id="SSF51905">
    <property type="entry name" value="FAD/NAD(P)-binding domain"/>
    <property type="match status" value="1"/>
</dbReference>
<feature type="domain" description="FAD-binding" evidence="9">
    <location>
        <begin position="6"/>
        <end position="39"/>
    </location>
</feature>
<dbReference type="InterPro" id="IPR002938">
    <property type="entry name" value="FAD-bd"/>
</dbReference>
<comment type="caution">
    <text evidence="10">The sequence shown here is derived from an EMBL/GenBank/DDBJ whole genome shotgun (WGS) entry which is preliminary data.</text>
</comment>
<dbReference type="Gene3D" id="3.50.50.60">
    <property type="entry name" value="FAD/NAD(P)-binding domain"/>
    <property type="match status" value="1"/>
</dbReference>
<comment type="cofactor">
    <cofactor evidence="1">
        <name>FAD</name>
        <dbReference type="ChEBI" id="CHEBI:57692"/>
    </cofactor>
</comment>
<keyword evidence="7" id="KW-0503">Monooxygenase</keyword>
<dbReference type="EMBL" id="CAJPDQ010000015">
    <property type="protein sequence ID" value="CAF9920304.1"/>
    <property type="molecule type" value="Genomic_DNA"/>
</dbReference>
<feature type="signal peptide" evidence="8">
    <location>
        <begin position="1"/>
        <end position="19"/>
    </location>
</feature>
<evidence type="ECO:0000256" key="8">
    <source>
        <dbReference type="SAM" id="SignalP"/>
    </source>
</evidence>
<evidence type="ECO:0000313" key="10">
    <source>
        <dbReference type="EMBL" id="CAF9920304.1"/>
    </source>
</evidence>
<keyword evidence="5" id="KW-0274">FAD</keyword>
<evidence type="ECO:0000256" key="4">
    <source>
        <dbReference type="ARBA" id="ARBA00022630"/>
    </source>
</evidence>
<keyword evidence="11" id="KW-1185">Reference proteome</keyword>
<feature type="domain" description="FAD-binding" evidence="9">
    <location>
        <begin position="104"/>
        <end position="332"/>
    </location>
</feature>
<comment type="pathway">
    <text evidence="2">Secondary metabolite biosynthesis.</text>
</comment>